<evidence type="ECO:0000313" key="1">
    <source>
        <dbReference type="EMBL" id="WOL20160.1"/>
    </source>
</evidence>
<dbReference type="AlphaFoldDB" id="A0AAQ3QTJ8"/>
<evidence type="ECO:0000313" key="2">
    <source>
        <dbReference type="Proteomes" id="UP001327560"/>
    </source>
</evidence>
<gene>
    <name evidence="1" type="ORF">Cni_G28962</name>
</gene>
<accession>A0AAQ3QTJ8</accession>
<name>A0AAQ3QTJ8_9LILI</name>
<organism evidence="1 2">
    <name type="scientific">Canna indica</name>
    <name type="common">Indian-shot</name>
    <dbReference type="NCBI Taxonomy" id="4628"/>
    <lineage>
        <taxon>Eukaryota</taxon>
        <taxon>Viridiplantae</taxon>
        <taxon>Streptophyta</taxon>
        <taxon>Embryophyta</taxon>
        <taxon>Tracheophyta</taxon>
        <taxon>Spermatophyta</taxon>
        <taxon>Magnoliopsida</taxon>
        <taxon>Liliopsida</taxon>
        <taxon>Zingiberales</taxon>
        <taxon>Cannaceae</taxon>
        <taxon>Canna</taxon>
    </lineage>
</organism>
<dbReference type="EMBL" id="CP136898">
    <property type="protein sequence ID" value="WOL20160.1"/>
    <property type="molecule type" value="Genomic_DNA"/>
</dbReference>
<sequence>MIARPLWRRVLSVVLSSCHLFERRYGWGDLRDLSSEIGKILRFEMVATVVVEEKRRAVGAPIQYTGLAGTENDDRAR</sequence>
<dbReference type="Proteomes" id="UP001327560">
    <property type="component" value="Chromosome 9"/>
</dbReference>
<keyword evidence="2" id="KW-1185">Reference proteome</keyword>
<reference evidence="1 2" key="1">
    <citation type="submission" date="2023-10" db="EMBL/GenBank/DDBJ databases">
        <title>Chromosome-scale genome assembly provides insights into flower coloration mechanisms of Canna indica.</title>
        <authorList>
            <person name="Li C."/>
        </authorList>
    </citation>
    <scope>NUCLEOTIDE SEQUENCE [LARGE SCALE GENOMIC DNA]</scope>
    <source>
        <tissue evidence="1">Flower</tissue>
    </source>
</reference>
<protein>
    <submittedName>
        <fullName evidence="1">Uncharacterized protein</fullName>
    </submittedName>
</protein>
<proteinExistence type="predicted"/>